<dbReference type="GO" id="GO:0009297">
    <property type="term" value="P:pilus assembly"/>
    <property type="evidence" value="ECO:0007669"/>
    <property type="project" value="InterPro"/>
</dbReference>
<dbReference type="AlphaFoldDB" id="A0AA44NJW1"/>
<dbReference type="Pfam" id="PF13953">
    <property type="entry name" value="PapC_C"/>
    <property type="match status" value="1"/>
</dbReference>
<evidence type="ECO:0000313" key="2">
    <source>
        <dbReference type="EMBL" id="OYR02735.1"/>
    </source>
</evidence>
<organism evidence="2 3">
    <name type="scientific">Citrobacter freundii</name>
    <dbReference type="NCBI Taxonomy" id="546"/>
    <lineage>
        <taxon>Bacteria</taxon>
        <taxon>Pseudomonadati</taxon>
        <taxon>Pseudomonadota</taxon>
        <taxon>Gammaproteobacteria</taxon>
        <taxon>Enterobacterales</taxon>
        <taxon>Enterobacteriaceae</taxon>
        <taxon>Citrobacter</taxon>
        <taxon>Citrobacter freundii complex</taxon>
    </lineage>
</organism>
<dbReference type="InterPro" id="IPR025949">
    <property type="entry name" value="PapC-like_C"/>
</dbReference>
<dbReference type="Gene3D" id="2.60.40.2070">
    <property type="match status" value="1"/>
</dbReference>
<evidence type="ECO:0000313" key="3">
    <source>
        <dbReference type="Proteomes" id="UP000215827"/>
    </source>
</evidence>
<name>A0AA44NJW1_CITFR</name>
<dbReference type="InterPro" id="IPR000015">
    <property type="entry name" value="Fimb_usher"/>
</dbReference>
<dbReference type="Proteomes" id="UP000215827">
    <property type="component" value="Unassembled WGS sequence"/>
</dbReference>
<reference evidence="2 3" key="1">
    <citation type="submission" date="2017-04" db="EMBL/GenBank/DDBJ databases">
        <title>Emergence of KPC-2-producing Citrobacter isolates from sediments of a Chinese river.</title>
        <authorList>
            <person name="Zheng B."/>
        </authorList>
    </citation>
    <scope>NUCLEOTIDE SEQUENCE [LARGE SCALE GENOMIC DNA]</scope>
    <source>
        <strain evidence="2 3">C191</strain>
    </source>
</reference>
<dbReference type="RefSeq" id="WP_065944848.1">
    <property type="nucleotide sequence ID" value="NZ_CP016762.1"/>
</dbReference>
<dbReference type="Gene3D" id="2.60.40.2610">
    <property type="entry name" value="Outer membrane usher protein FimD, plug domain"/>
    <property type="match status" value="1"/>
</dbReference>
<comment type="caution">
    <text evidence="2">The sequence shown here is derived from an EMBL/GenBank/DDBJ whole genome shotgun (WGS) entry which is preliminary data.</text>
</comment>
<proteinExistence type="predicted"/>
<dbReference type="PANTHER" id="PTHR30451:SF5">
    <property type="entry name" value="SLR0019 PROTEIN"/>
    <property type="match status" value="1"/>
</dbReference>
<protein>
    <submittedName>
        <fullName evidence="2">Fimbrial protein</fullName>
    </submittedName>
</protein>
<evidence type="ECO:0000259" key="1">
    <source>
        <dbReference type="Pfam" id="PF13953"/>
    </source>
</evidence>
<gene>
    <name evidence="2" type="ORF">B9P89_15235</name>
</gene>
<feature type="domain" description="PapC-like C-terminal" evidence="1">
    <location>
        <begin position="695"/>
        <end position="754"/>
    </location>
</feature>
<dbReference type="InterPro" id="IPR043142">
    <property type="entry name" value="PapC-like_C_sf"/>
</dbReference>
<dbReference type="InterPro" id="IPR042186">
    <property type="entry name" value="FimD_plug_dom"/>
</dbReference>
<dbReference type="Pfam" id="PF00577">
    <property type="entry name" value="Usher"/>
    <property type="match status" value="1"/>
</dbReference>
<dbReference type="PANTHER" id="PTHR30451">
    <property type="entry name" value="OUTER MEMBRANE USHER PROTEIN"/>
    <property type="match status" value="1"/>
</dbReference>
<dbReference type="Gene3D" id="2.60.40.3110">
    <property type="match status" value="1"/>
</dbReference>
<accession>A0AA44NJW1</accession>
<dbReference type="GO" id="GO:0015473">
    <property type="term" value="F:fimbrial usher porin activity"/>
    <property type="evidence" value="ECO:0007669"/>
    <property type="project" value="InterPro"/>
</dbReference>
<sequence length="771" mass="82970">MKTSIINGSEVSRLSVAIHNQSEDGVINSTSQITGVDLYLDVTLNGNPVGLVHFGYDNGKLYAGADTLSKMGFRFAPDATNAVCLNDIPQLTIDYNVQLQTLSLTAPLSSLDLATTQLNSPTETAPTATTSRGALLNYDIYTQQGDESAINIFSELRAFNAAGVLSTTQLTQYSTEEYADNSFERLDTSWRTSFPDTMLALTVGDTLTSSLIWSRPTRIGGIQIGTDFGLQPYMPTTPLPAYLGSATLPSNVELYVDGVRYYNGEVPAGSFQINTMPNISGAGTGQVMMTDALGRTSVQNFSFYNDQQLLREGLTAWSAELGTVREKYGYSSFDYASAPVLSATWRRGFSNTLTAGAHAETSDGLINAGFSNDWIPGTRSGTFSTSLAASSDSGQNGFLYSFGYRWSGERFNFSTSTTATSGDYRDVATHYGEPPPTLNSNTVIGYSLESAGNVSLSYLQFRYPHENAVRYANASWFKSVTDSISLNAGLNQNIDDNRDRSIYLMVTITTDNNLSASSTLQRTNDETGYQLNASKTPPADGGWGWNLAASQQASRQSGQGEVGYLGRYGKAYAGFSRLPDNHYGYAGATGSLVTMGGGLFAAREINNGFAVVSTDGVPDVPVKLQNNLIGRSDDQGLLLVTPLNSYQNNLISIDPMDLPTNMRIARVETNATPADRSGTLVSFGITPVRAAQVILVDNQGKPIPEGSMAYAINGKGQSSVVGFDGMTWFDTLEQHNTLRVETDTGSCRVQFDYPVSAKGIVQIGPLVCRPH</sequence>
<dbReference type="EMBL" id="NEFA01000017">
    <property type="protein sequence ID" value="OYR02735.1"/>
    <property type="molecule type" value="Genomic_DNA"/>
</dbReference>
<dbReference type="GO" id="GO:0009279">
    <property type="term" value="C:cell outer membrane"/>
    <property type="evidence" value="ECO:0007669"/>
    <property type="project" value="TreeGrafter"/>
</dbReference>